<organism evidence="2">
    <name type="scientific">uncultured marine virus</name>
    <dbReference type="NCBI Taxonomy" id="186617"/>
    <lineage>
        <taxon>Viruses</taxon>
        <taxon>environmental samples</taxon>
    </lineage>
</organism>
<evidence type="ECO:0000256" key="1">
    <source>
        <dbReference type="SAM" id="MobiDB-lite"/>
    </source>
</evidence>
<feature type="region of interest" description="Disordered" evidence="1">
    <location>
        <begin position="24"/>
        <end position="47"/>
    </location>
</feature>
<name>A0A0F7L480_9VIRU</name>
<accession>A0A0F7L480</accession>
<feature type="compositionally biased region" description="Basic residues" evidence="1">
    <location>
        <begin position="24"/>
        <end position="38"/>
    </location>
</feature>
<reference evidence="2" key="1">
    <citation type="journal article" date="2015" name="Front. Microbiol.">
        <title>Combining genomic sequencing methods to explore viral diversity and reveal potential virus-host interactions.</title>
        <authorList>
            <person name="Chow C.E."/>
            <person name="Winget D.M."/>
            <person name="White R.A.III."/>
            <person name="Hallam S.J."/>
            <person name="Suttle C.A."/>
        </authorList>
    </citation>
    <scope>NUCLEOTIDE SEQUENCE</scope>
    <source>
        <strain evidence="2">Anoxic3_5</strain>
    </source>
</reference>
<evidence type="ECO:0000313" key="2">
    <source>
        <dbReference type="EMBL" id="AKH46282.1"/>
    </source>
</evidence>
<sequence>MFKILTLLVASLKARIKASKVTRHSHNKHQCNMHRSSRNSRNMRSSHTLASHNRLITDMHRPKMALIKCQTQTARHIN</sequence>
<dbReference type="EMBL" id="KR029580">
    <property type="protein sequence ID" value="AKH46282.1"/>
    <property type="molecule type" value="Genomic_DNA"/>
</dbReference>
<protein>
    <submittedName>
        <fullName evidence="2">Uncharacterized protein</fullName>
    </submittedName>
</protein>
<proteinExistence type="predicted"/>
<reference evidence="2" key="2">
    <citation type="submission" date="2015-03" db="EMBL/GenBank/DDBJ databases">
        <authorList>
            <person name="Chow C.-E.T."/>
            <person name="Winget D.M."/>
            <person name="White R.A.III."/>
            <person name="Hallam S.J."/>
            <person name="Suttle C.A."/>
        </authorList>
    </citation>
    <scope>NUCLEOTIDE SEQUENCE</scope>
    <source>
        <strain evidence="2">Anoxic3_5</strain>
    </source>
</reference>